<dbReference type="Proteomes" id="UP000696485">
    <property type="component" value="Unassembled WGS sequence"/>
</dbReference>
<feature type="compositionally biased region" description="Basic and acidic residues" evidence="1">
    <location>
        <begin position="78"/>
        <end position="95"/>
    </location>
</feature>
<keyword evidence="3" id="KW-1185">Reference proteome</keyword>
<organism evidence="2 3">
    <name type="scientific">Podila minutissima</name>
    <dbReference type="NCBI Taxonomy" id="64525"/>
    <lineage>
        <taxon>Eukaryota</taxon>
        <taxon>Fungi</taxon>
        <taxon>Fungi incertae sedis</taxon>
        <taxon>Mucoromycota</taxon>
        <taxon>Mortierellomycotina</taxon>
        <taxon>Mortierellomycetes</taxon>
        <taxon>Mortierellales</taxon>
        <taxon>Mortierellaceae</taxon>
        <taxon>Podila</taxon>
    </lineage>
</organism>
<feature type="compositionally biased region" description="Acidic residues" evidence="1">
    <location>
        <begin position="53"/>
        <end position="67"/>
    </location>
</feature>
<dbReference type="AlphaFoldDB" id="A0A9P5VPS9"/>
<reference evidence="2" key="1">
    <citation type="journal article" date="2020" name="Fungal Divers.">
        <title>Resolving the Mortierellaceae phylogeny through synthesis of multi-gene phylogenetics and phylogenomics.</title>
        <authorList>
            <person name="Vandepol N."/>
            <person name="Liber J."/>
            <person name="Desiro A."/>
            <person name="Na H."/>
            <person name="Kennedy M."/>
            <person name="Barry K."/>
            <person name="Grigoriev I.V."/>
            <person name="Miller A.N."/>
            <person name="O'Donnell K."/>
            <person name="Stajich J.E."/>
            <person name="Bonito G."/>
        </authorList>
    </citation>
    <scope>NUCLEOTIDE SEQUENCE</scope>
    <source>
        <strain evidence="2">NVP1</strain>
    </source>
</reference>
<name>A0A9P5VPS9_9FUNG</name>
<feature type="region of interest" description="Disordered" evidence="1">
    <location>
        <begin position="51"/>
        <end position="100"/>
    </location>
</feature>
<comment type="caution">
    <text evidence="2">The sequence shown here is derived from an EMBL/GenBank/DDBJ whole genome shotgun (WGS) entry which is preliminary data.</text>
</comment>
<accession>A0A9P5VPS9</accession>
<evidence type="ECO:0000256" key="1">
    <source>
        <dbReference type="SAM" id="MobiDB-lite"/>
    </source>
</evidence>
<gene>
    <name evidence="2" type="ORF">BG006_008975</name>
</gene>
<proteinExistence type="predicted"/>
<protein>
    <submittedName>
        <fullName evidence="2">Uncharacterized protein</fullName>
    </submittedName>
</protein>
<dbReference type="EMBL" id="JAAAUY010000063">
    <property type="protein sequence ID" value="KAF9336354.1"/>
    <property type="molecule type" value="Genomic_DNA"/>
</dbReference>
<sequence length="243" mass="26392">MVSIAALIMAPVLLGSLIYGATVIFPKHPVSPARKDINNATDLLNTTIHTASEEEEDDEDEEEEEEAAAGKVSAPRPNHSEGRRRVSKLETIHEQDETDQQIETLGTELQGIVSNVLDSDEAVQFADVFEGLTQDSLTLSSPANPSCFDILPVIMALPKPIVLNLRADIRNTLIWLCQGEPGSMIDGKAAVDKAAKQVLLADQTVVVYPNGTVYFMDLFDPNLGKIVLDCLQGHSTLARCSRV</sequence>
<evidence type="ECO:0000313" key="3">
    <source>
        <dbReference type="Proteomes" id="UP000696485"/>
    </source>
</evidence>
<evidence type="ECO:0000313" key="2">
    <source>
        <dbReference type="EMBL" id="KAF9336354.1"/>
    </source>
</evidence>